<protein>
    <submittedName>
        <fullName evidence="2">Uncharacterized protein</fullName>
    </submittedName>
</protein>
<evidence type="ECO:0000256" key="1">
    <source>
        <dbReference type="SAM" id="SignalP"/>
    </source>
</evidence>
<feature type="chain" id="PRO_5030888280" evidence="1">
    <location>
        <begin position="21"/>
        <end position="148"/>
    </location>
</feature>
<keyword evidence="1" id="KW-0732">Signal</keyword>
<accession>A0A7X0PAG9</accession>
<comment type="caution">
    <text evidence="2">The sequence shown here is derived from an EMBL/GenBank/DDBJ whole genome shotgun (WGS) entry which is preliminary data.</text>
</comment>
<sequence>MRTAPWLAALALASGAPAHALGMDVPYERFATAEAVDWVQVCGQWPVRKNEGVYRIVHGTQHAQSFLYLQWMQRGDDGALQAVHTQSIRELNNDHAEIALTRIACHATRNGIRITARASSGHEEKLRSIAIDAGHRPGVYRYTAHPGR</sequence>
<gene>
    <name evidence="2" type="ORF">HNP48_000969</name>
</gene>
<proteinExistence type="predicted"/>
<reference evidence="2 3" key="1">
    <citation type="submission" date="2020-08" db="EMBL/GenBank/DDBJ databases">
        <title>Functional genomics of gut bacteria from endangered species of beetles.</title>
        <authorList>
            <person name="Carlos-Shanley C."/>
        </authorList>
    </citation>
    <scope>NUCLEOTIDE SEQUENCE [LARGE SCALE GENOMIC DNA]</scope>
    <source>
        <strain evidence="2 3">S00198</strain>
    </source>
</reference>
<dbReference type="RefSeq" id="WP_184855757.1">
    <property type="nucleotide sequence ID" value="NZ_JACHLK010000002.1"/>
</dbReference>
<evidence type="ECO:0000313" key="2">
    <source>
        <dbReference type="EMBL" id="MBB6558305.1"/>
    </source>
</evidence>
<name>A0A7X0PAG9_9BURK</name>
<dbReference type="Proteomes" id="UP000575083">
    <property type="component" value="Unassembled WGS sequence"/>
</dbReference>
<dbReference type="EMBL" id="JACHLK010000002">
    <property type="protein sequence ID" value="MBB6558305.1"/>
    <property type="molecule type" value="Genomic_DNA"/>
</dbReference>
<evidence type="ECO:0000313" key="3">
    <source>
        <dbReference type="Proteomes" id="UP000575083"/>
    </source>
</evidence>
<dbReference type="AlphaFoldDB" id="A0A7X0PAG9"/>
<feature type="signal peptide" evidence="1">
    <location>
        <begin position="1"/>
        <end position="20"/>
    </location>
</feature>
<keyword evidence="3" id="KW-1185">Reference proteome</keyword>
<organism evidence="2 3">
    <name type="scientific">Acidovorax soli</name>
    <dbReference type="NCBI Taxonomy" id="592050"/>
    <lineage>
        <taxon>Bacteria</taxon>
        <taxon>Pseudomonadati</taxon>
        <taxon>Pseudomonadota</taxon>
        <taxon>Betaproteobacteria</taxon>
        <taxon>Burkholderiales</taxon>
        <taxon>Comamonadaceae</taxon>
        <taxon>Acidovorax</taxon>
    </lineage>
</organism>